<evidence type="ECO:0000313" key="2">
    <source>
        <dbReference type="EMBL" id="EGQ14177.1"/>
    </source>
</evidence>
<evidence type="ECO:0000313" key="4">
    <source>
        <dbReference type="Proteomes" id="UP000010862"/>
    </source>
</evidence>
<dbReference type="STRING" id="908937.Prede_1537"/>
<dbReference type="Proteomes" id="UP000010862">
    <property type="component" value="Chromosome 2"/>
</dbReference>
<dbReference type="EMBL" id="CP003369">
    <property type="protein sequence ID" value="AGB28847.1"/>
    <property type="molecule type" value="Genomic_DNA"/>
</dbReference>
<evidence type="ECO:0000313" key="1">
    <source>
        <dbReference type="EMBL" id="AGB28847.1"/>
    </source>
</evidence>
<reference evidence="2 3" key="1">
    <citation type="submission" date="2011-04" db="EMBL/GenBank/DDBJ databases">
        <authorList>
            <person name="Muzny D."/>
            <person name="Qin X."/>
            <person name="Deng J."/>
            <person name="Jiang H."/>
            <person name="Liu Y."/>
            <person name="Qu J."/>
            <person name="Song X.-Z."/>
            <person name="Zhang L."/>
            <person name="Thornton R."/>
            <person name="Coyle M."/>
            <person name="Francisco L."/>
            <person name="Jackson L."/>
            <person name="Javaid M."/>
            <person name="Korchina V."/>
            <person name="Kovar C."/>
            <person name="Mata R."/>
            <person name="Mathew T."/>
            <person name="Ngo R."/>
            <person name="Nguyen L."/>
            <person name="Nguyen N."/>
            <person name="Okwuonu G."/>
            <person name="Ongeri F."/>
            <person name="Pham C."/>
            <person name="Simmons D."/>
            <person name="Wilczek-Boney K."/>
            <person name="Hale W."/>
            <person name="Jakkamsetti A."/>
            <person name="Pham P."/>
            <person name="Ruth R."/>
            <person name="San Lucas F."/>
            <person name="Warren J."/>
            <person name="Zhang J."/>
            <person name="Zhao Z."/>
            <person name="Zhou C."/>
            <person name="Zhu D."/>
            <person name="Lee S."/>
            <person name="Bess C."/>
            <person name="Blankenburg K."/>
            <person name="Forbes L."/>
            <person name="Fu Q."/>
            <person name="Gubbala S."/>
            <person name="Hirani K."/>
            <person name="Jayaseelan J.C."/>
            <person name="Lara F."/>
            <person name="Munidasa M."/>
            <person name="Palculict T."/>
            <person name="Patil S."/>
            <person name="Pu L.-L."/>
            <person name="Saada N."/>
            <person name="Tang L."/>
            <person name="Weissenberger G."/>
            <person name="Zhu Y."/>
            <person name="Hemphill L."/>
            <person name="Shang Y."/>
            <person name="Youmans B."/>
            <person name="Ayvaz T."/>
            <person name="Ross M."/>
            <person name="Santibanez J."/>
            <person name="Aqrawi P."/>
            <person name="Gross S."/>
            <person name="Joshi V."/>
            <person name="Fowler G."/>
            <person name="Nazareth L."/>
            <person name="Reid J."/>
            <person name="Worley K."/>
            <person name="Petrosino J."/>
            <person name="Highlander S."/>
            <person name="Gibbs R."/>
        </authorList>
    </citation>
    <scope>NUCLEOTIDE SEQUENCE [LARGE SCALE GENOMIC DNA]</scope>
    <source>
        <strain evidence="2 3">DSM 3688</strain>
    </source>
</reference>
<protein>
    <recommendedName>
        <fullName evidence="5">GxxExxY protein</fullName>
    </recommendedName>
</protein>
<proteinExistence type="predicted"/>
<sequence>MDITFYTACIYDVMRAIFDVHHELGPGLNEYCYQEGLMMQLDEAGIPYVRELGFHPLYHGRPLKAEYRIDFLCKSLIIVECKAVNELTNAHRAQLFNYMRLLGKPCGILVNFSPEQAYVERYLYDKATRQILTIKGRPFRQLR</sequence>
<accession>F9D4D4</accession>
<evidence type="ECO:0008006" key="5">
    <source>
        <dbReference type="Google" id="ProtNLM"/>
    </source>
</evidence>
<dbReference type="KEGG" id="pdt:Prede_1537"/>
<dbReference type="HOGENOM" id="CLU_134960_0_0_10"/>
<evidence type="ECO:0000313" key="3">
    <source>
        <dbReference type="Proteomes" id="UP000007820"/>
    </source>
</evidence>
<dbReference type="InterPro" id="IPR026350">
    <property type="entry name" value="GxxExxY"/>
</dbReference>
<dbReference type="RefSeq" id="WP_005846162.1">
    <property type="nucleotide sequence ID" value="NC_019968.1"/>
</dbReference>
<gene>
    <name evidence="1" type="ordered locus">Prede_1537</name>
    <name evidence="2" type="ORF">HMPREF9136_1712</name>
</gene>
<dbReference type="EMBL" id="AFPW01000023">
    <property type="protein sequence ID" value="EGQ14177.1"/>
    <property type="molecule type" value="Genomic_DNA"/>
</dbReference>
<organism evidence="2 3">
    <name type="scientific">Prevotella dentalis (strain ATCC 49559 / DSM 3688 / JCM 13448 / NCTC 12043 / ES 2772)</name>
    <name type="common">Mitsuokella dentalis</name>
    <dbReference type="NCBI Taxonomy" id="908937"/>
    <lineage>
        <taxon>Bacteria</taxon>
        <taxon>Pseudomonadati</taxon>
        <taxon>Bacteroidota</taxon>
        <taxon>Bacteroidia</taxon>
        <taxon>Bacteroidales</taxon>
        <taxon>Prevotellaceae</taxon>
        <taxon>Prevotella</taxon>
    </lineage>
</organism>
<keyword evidence="4" id="KW-1185">Reference proteome</keyword>
<dbReference type="PATRIC" id="fig|908937.9.peg.1617"/>
<name>F9D4D4_PREDD</name>
<dbReference type="OrthoDB" id="1119698at2"/>
<dbReference type="NCBIfam" id="TIGR04256">
    <property type="entry name" value="GxxExxY"/>
    <property type="match status" value="1"/>
</dbReference>
<dbReference type="Pfam" id="PF13366">
    <property type="entry name" value="PDDEXK_3"/>
    <property type="match status" value="1"/>
</dbReference>
<dbReference type="AlphaFoldDB" id="F9D4D4"/>
<dbReference type="Proteomes" id="UP000007820">
    <property type="component" value="Unassembled WGS sequence"/>
</dbReference>
<reference evidence="1" key="2">
    <citation type="submission" date="2012-02" db="EMBL/GenBank/DDBJ databases">
        <title>Complete sequence of chromosome 2 of Prevotella dentalis DSM 3688.</title>
        <authorList>
            <consortium name="US DOE Joint Genome Institute (JGI-PGF)"/>
            <person name="Lucas S."/>
            <person name="Copeland A."/>
            <person name="Lapidus A."/>
            <person name="Glavina del Rio T."/>
            <person name="Dalin E."/>
            <person name="Tice H."/>
            <person name="Bruce D."/>
            <person name="Goodwin L."/>
            <person name="Pitluck S."/>
            <person name="Peters L."/>
            <person name="Mikhailova N."/>
            <person name="Chertkov O."/>
            <person name="Kyrpides N."/>
            <person name="Mavromatis K."/>
            <person name="Ivanova N."/>
            <person name="Brettin T."/>
            <person name="Detter J.C."/>
            <person name="Han C."/>
            <person name="Larimer F."/>
            <person name="Land M."/>
            <person name="Hauser L."/>
            <person name="Markowitz V."/>
            <person name="Cheng J.-F."/>
            <person name="Hugenholtz P."/>
            <person name="Woyke T."/>
            <person name="Wu D."/>
            <person name="Gronow S."/>
            <person name="Wellnitz S."/>
            <person name="Brambilla E."/>
            <person name="Klenk H.-P."/>
            <person name="Eisen J.A."/>
        </authorList>
    </citation>
    <scope>NUCLEOTIDE SEQUENCE [LARGE SCALE GENOMIC DNA]</scope>
    <source>
        <strain evidence="1">DSM 3688</strain>
    </source>
</reference>
<dbReference type="eggNOG" id="COG0614">
    <property type="taxonomic scope" value="Bacteria"/>
</dbReference>